<feature type="compositionally biased region" description="Basic and acidic residues" evidence="1">
    <location>
        <begin position="1"/>
        <end position="12"/>
    </location>
</feature>
<name>A0A4Y2BNQ6_ARAVE</name>
<evidence type="ECO:0000256" key="1">
    <source>
        <dbReference type="SAM" id="MobiDB-lite"/>
    </source>
</evidence>
<evidence type="ECO:0000313" key="2">
    <source>
        <dbReference type="EMBL" id="GBL92824.1"/>
    </source>
</evidence>
<reference evidence="2 3" key="1">
    <citation type="journal article" date="2019" name="Sci. Rep.">
        <title>Orb-weaving spider Araneus ventricosus genome elucidates the spidroin gene catalogue.</title>
        <authorList>
            <person name="Kono N."/>
            <person name="Nakamura H."/>
            <person name="Ohtoshi R."/>
            <person name="Moran D.A.P."/>
            <person name="Shinohara A."/>
            <person name="Yoshida Y."/>
            <person name="Fujiwara M."/>
            <person name="Mori M."/>
            <person name="Tomita M."/>
            <person name="Arakawa K."/>
        </authorList>
    </citation>
    <scope>NUCLEOTIDE SEQUENCE [LARGE SCALE GENOMIC DNA]</scope>
</reference>
<organism evidence="2 3">
    <name type="scientific">Araneus ventricosus</name>
    <name type="common">Orbweaver spider</name>
    <name type="synonym">Epeira ventricosa</name>
    <dbReference type="NCBI Taxonomy" id="182803"/>
    <lineage>
        <taxon>Eukaryota</taxon>
        <taxon>Metazoa</taxon>
        <taxon>Ecdysozoa</taxon>
        <taxon>Arthropoda</taxon>
        <taxon>Chelicerata</taxon>
        <taxon>Arachnida</taxon>
        <taxon>Araneae</taxon>
        <taxon>Araneomorphae</taxon>
        <taxon>Entelegynae</taxon>
        <taxon>Araneoidea</taxon>
        <taxon>Araneidae</taxon>
        <taxon>Araneus</taxon>
    </lineage>
</organism>
<dbReference type="Proteomes" id="UP000499080">
    <property type="component" value="Unassembled WGS sequence"/>
</dbReference>
<feature type="region of interest" description="Disordered" evidence="1">
    <location>
        <begin position="1"/>
        <end position="21"/>
    </location>
</feature>
<dbReference type="EMBL" id="BGPR01000089">
    <property type="protein sequence ID" value="GBL92824.1"/>
    <property type="molecule type" value="Genomic_DNA"/>
</dbReference>
<proteinExistence type="predicted"/>
<evidence type="ECO:0000313" key="3">
    <source>
        <dbReference type="Proteomes" id="UP000499080"/>
    </source>
</evidence>
<comment type="caution">
    <text evidence="2">The sequence shown here is derived from an EMBL/GenBank/DDBJ whole genome shotgun (WGS) entry which is preliminary data.</text>
</comment>
<sequence>MQEKREVGELSKPRGIRTDNSACPPSLVPFFTRSPRKSGGGSSVCVPPCPELFPAPCIQSISRHTSLLLIEKGKAGKAWRNLVWDGDAHSADAEDASVITCFGISISYASFGE</sequence>
<accession>A0A4Y2BNQ6</accession>
<protein>
    <submittedName>
        <fullName evidence="2">Uncharacterized protein</fullName>
    </submittedName>
</protein>
<dbReference type="AlphaFoldDB" id="A0A4Y2BNQ6"/>
<gene>
    <name evidence="2" type="ORF">AVEN_4532_1</name>
</gene>
<keyword evidence="3" id="KW-1185">Reference proteome</keyword>